<accession>A0A2R8ARN9</accession>
<dbReference type="Pfam" id="PF01451">
    <property type="entry name" value="LMWPc"/>
    <property type="match status" value="1"/>
</dbReference>
<evidence type="ECO:0000313" key="3">
    <source>
        <dbReference type="EMBL" id="SPF78509.1"/>
    </source>
</evidence>
<dbReference type="PROSITE" id="PS50987">
    <property type="entry name" value="HTH_ARSR_2"/>
    <property type="match status" value="1"/>
</dbReference>
<gene>
    <name evidence="3" type="primary">arsC_2</name>
    <name evidence="3" type="ORF">PRI8871_01114</name>
</gene>
<dbReference type="GO" id="GO:0046685">
    <property type="term" value="P:response to arsenic-containing substance"/>
    <property type="evidence" value="ECO:0007669"/>
    <property type="project" value="UniProtKB-KW"/>
</dbReference>
<dbReference type="InterPro" id="IPR001845">
    <property type="entry name" value="HTH_ArsR_DNA-bd_dom"/>
</dbReference>
<dbReference type="EC" id="1.20.4.1" evidence="3"/>
<dbReference type="CDD" id="cd16345">
    <property type="entry name" value="LMWP_ArsC"/>
    <property type="match status" value="1"/>
</dbReference>
<evidence type="ECO:0000313" key="4">
    <source>
        <dbReference type="Proteomes" id="UP000244904"/>
    </source>
</evidence>
<organism evidence="3 4">
    <name type="scientific">Pseudoprimorskyibacter insulae</name>
    <dbReference type="NCBI Taxonomy" id="1695997"/>
    <lineage>
        <taxon>Bacteria</taxon>
        <taxon>Pseudomonadati</taxon>
        <taxon>Pseudomonadota</taxon>
        <taxon>Alphaproteobacteria</taxon>
        <taxon>Rhodobacterales</taxon>
        <taxon>Paracoccaceae</taxon>
        <taxon>Pseudoprimorskyibacter</taxon>
    </lineage>
</organism>
<dbReference type="InterPro" id="IPR036390">
    <property type="entry name" value="WH_DNA-bd_sf"/>
</dbReference>
<dbReference type="InterPro" id="IPR036388">
    <property type="entry name" value="WH-like_DNA-bd_sf"/>
</dbReference>
<dbReference type="Gene3D" id="1.10.10.10">
    <property type="entry name" value="Winged helix-like DNA-binding domain superfamily/Winged helix DNA-binding domain"/>
    <property type="match status" value="1"/>
</dbReference>
<dbReference type="RefSeq" id="WP_108885142.1">
    <property type="nucleotide sequence ID" value="NZ_OMOJ01000001.1"/>
</dbReference>
<evidence type="ECO:0000256" key="1">
    <source>
        <dbReference type="ARBA" id="ARBA00022849"/>
    </source>
</evidence>
<keyword evidence="1" id="KW-0059">Arsenical resistance</keyword>
<dbReference type="PANTHER" id="PTHR43428:SF1">
    <property type="entry name" value="ARSENATE REDUCTASE"/>
    <property type="match status" value="1"/>
</dbReference>
<dbReference type="PRINTS" id="PR00778">
    <property type="entry name" value="HTHARSR"/>
</dbReference>
<protein>
    <submittedName>
        <fullName evidence="3">Glutaredoxin arsenate reductase</fullName>
        <ecNumber evidence="3">1.20.4.1</ecNumber>
    </submittedName>
</protein>
<proteinExistence type="predicted"/>
<dbReference type="GO" id="GO:0003700">
    <property type="term" value="F:DNA-binding transcription factor activity"/>
    <property type="evidence" value="ECO:0007669"/>
    <property type="project" value="InterPro"/>
</dbReference>
<dbReference type="GO" id="GO:0008794">
    <property type="term" value="F:arsenate reductase (glutaredoxin) activity"/>
    <property type="evidence" value="ECO:0007669"/>
    <property type="project" value="UniProtKB-EC"/>
</dbReference>
<dbReference type="SUPFAM" id="SSF46785">
    <property type="entry name" value="Winged helix' DNA-binding domain"/>
    <property type="match status" value="1"/>
</dbReference>
<feature type="domain" description="HTH arsR-type" evidence="2">
    <location>
        <begin position="1"/>
        <end position="93"/>
    </location>
</feature>
<dbReference type="SMART" id="SM00226">
    <property type="entry name" value="LMWPc"/>
    <property type="match status" value="1"/>
</dbReference>
<dbReference type="AlphaFoldDB" id="A0A2R8ARN9"/>
<keyword evidence="4" id="KW-1185">Reference proteome</keyword>
<dbReference type="SUPFAM" id="SSF52788">
    <property type="entry name" value="Phosphotyrosine protein phosphatases I"/>
    <property type="match status" value="1"/>
</dbReference>
<sequence>MDAHLTKLSTLAHEGRMSVFRLLVRRYPDAVAAGQLAAALGIKPSTLSMHLSALASAGLIEAQRSGTSRLYRMDMAGSEDLARYMFADCWKGRPLLGPAKPAQTHWNVLFLCTGNSARSLMAEALLRDLGRGRFSAYSAGTHPFGQPNPRTIALLQGKGHDTSFLASKQSTLFQGPDAPHMDFVFTVCDQAANEDCPAWDGQPISAHWGLPDPVKATGSDAEISLVFQRTYGVLRNRIAAFAALPIETLDRISLQAAVDDLAHMGKGDMT</sequence>
<name>A0A2R8ARN9_9RHOB</name>
<dbReference type="PANTHER" id="PTHR43428">
    <property type="entry name" value="ARSENATE REDUCTASE"/>
    <property type="match status" value="1"/>
</dbReference>
<evidence type="ECO:0000259" key="2">
    <source>
        <dbReference type="PROSITE" id="PS50987"/>
    </source>
</evidence>
<dbReference type="InterPro" id="IPR023485">
    <property type="entry name" value="Ptyr_pPase"/>
</dbReference>
<dbReference type="Gene3D" id="3.40.50.2300">
    <property type="match status" value="1"/>
</dbReference>
<dbReference type="SMART" id="SM00418">
    <property type="entry name" value="HTH_ARSR"/>
    <property type="match status" value="1"/>
</dbReference>
<dbReference type="OrthoDB" id="9793058at2"/>
<dbReference type="EMBL" id="OMOJ01000001">
    <property type="protein sequence ID" value="SPF78509.1"/>
    <property type="molecule type" value="Genomic_DNA"/>
</dbReference>
<dbReference type="InterPro" id="IPR011991">
    <property type="entry name" value="ArsR-like_HTH"/>
</dbReference>
<reference evidence="4" key="1">
    <citation type="submission" date="2018-03" db="EMBL/GenBank/DDBJ databases">
        <authorList>
            <person name="Rodrigo-Torres L."/>
            <person name="Arahal R. D."/>
            <person name="Lucena T."/>
        </authorList>
    </citation>
    <scope>NUCLEOTIDE SEQUENCE [LARGE SCALE GENOMIC DNA]</scope>
    <source>
        <strain evidence="4">CECT 8871</strain>
    </source>
</reference>
<keyword evidence="3" id="KW-0560">Oxidoreductase</keyword>
<dbReference type="Pfam" id="PF12840">
    <property type="entry name" value="HTH_20"/>
    <property type="match status" value="1"/>
</dbReference>
<dbReference type="InterPro" id="IPR036196">
    <property type="entry name" value="Ptyr_pPase_sf"/>
</dbReference>
<dbReference type="CDD" id="cd00090">
    <property type="entry name" value="HTH_ARSR"/>
    <property type="match status" value="1"/>
</dbReference>
<dbReference type="Proteomes" id="UP000244904">
    <property type="component" value="Unassembled WGS sequence"/>
</dbReference>